<evidence type="ECO:0000313" key="7">
    <source>
        <dbReference type="Proteomes" id="UP000541969"/>
    </source>
</evidence>
<dbReference type="PANTHER" id="PTHR10961:SF7">
    <property type="entry name" value="FAD DEPENDENT OXIDOREDUCTASE DOMAIN-CONTAINING PROTEIN"/>
    <property type="match status" value="1"/>
</dbReference>
<evidence type="ECO:0000256" key="1">
    <source>
        <dbReference type="ARBA" id="ARBA00001974"/>
    </source>
</evidence>
<dbReference type="Gene3D" id="3.50.50.60">
    <property type="entry name" value="FAD/NAD(P)-binding domain"/>
    <property type="match status" value="2"/>
</dbReference>
<organism evidence="6 7">
    <name type="scientific">Petropleomorpha daqingensis</name>
    <dbReference type="NCBI Taxonomy" id="2026353"/>
    <lineage>
        <taxon>Bacteria</taxon>
        <taxon>Bacillati</taxon>
        <taxon>Actinomycetota</taxon>
        <taxon>Actinomycetes</taxon>
        <taxon>Geodermatophilales</taxon>
        <taxon>Geodermatophilaceae</taxon>
        <taxon>Petropleomorpha</taxon>
    </lineage>
</organism>
<dbReference type="SUPFAM" id="SSF51905">
    <property type="entry name" value="FAD/NAD(P)-binding domain"/>
    <property type="match status" value="1"/>
</dbReference>
<dbReference type="GO" id="GO:0050660">
    <property type="term" value="F:flavin adenine dinucleotide binding"/>
    <property type="evidence" value="ECO:0007669"/>
    <property type="project" value="InterPro"/>
</dbReference>
<reference evidence="6 7" key="1">
    <citation type="submission" date="2020-07" db="EMBL/GenBank/DDBJ databases">
        <title>Sequencing the genomes of 1000 actinobacteria strains.</title>
        <authorList>
            <person name="Klenk H.-P."/>
        </authorList>
    </citation>
    <scope>NUCLEOTIDE SEQUENCE [LARGE SCALE GENOMIC DNA]</scope>
    <source>
        <strain evidence="6 7">DSM 104001</strain>
    </source>
</reference>
<evidence type="ECO:0000256" key="3">
    <source>
        <dbReference type="ARBA" id="ARBA00022827"/>
    </source>
</evidence>
<keyword evidence="3" id="KW-0274">FAD</keyword>
<dbReference type="InterPro" id="IPR036188">
    <property type="entry name" value="FAD/NAD-bd_sf"/>
</dbReference>
<evidence type="ECO:0000259" key="5">
    <source>
        <dbReference type="Pfam" id="PF07992"/>
    </source>
</evidence>
<keyword evidence="4" id="KW-0560">Oxidoreductase</keyword>
<dbReference type="AlphaFoldDB" id="A0A853CQG2"/>
<gene>
    <name evidence="6" type="ORF">GGQ55_004706</name>
</gene>
<sequence>MTPVGLGTPRRTDVVVVGGGVLGSAAAWALARRGAGVVLLERLGPGQVSEASALLAAAAHHGAVVRHHRRVEAVVATPDGGVLVRQATGATVRARAAVVAVGATASELLGAAGPSPTGEFVVDRIGPVVVTAGAGGRTPAREIGQVLADLALGVRAGQPVPSAVG</sequence>
<evidence type="ECO:0000256" key="2">
    <source>
        <dbReference type="ARBA" id="ARBA00022630"/>
    </source>
</evidence>
<dbReference type="InterPro" id="IPR023753">
    <property type="entry name" value="FAD/NAD-binding_dom"/>
</dbReference>
<keyword evidence="7" id="KW-1185">Reference proteome</keyword>
<dbReference type="InterPro" id="IPR045170">
    <property type="entry name" value="MTOX"/>
</dbReference>
<evidence type="ECO:0000313" key="6">
    <source>
        <dbReference type="EMBL" id="NYJ08428.1"/>
    </source>
</evidence>
<dbReference type="PANTHER" id="PTHR10961">
    <property type="entry name" value="PEROXISOMAL SARCOSINE OXIDASE"/>
    <property type="match status" value="1"/>
</dbReference>
<proteinExistence type="predicted"/>
<comment type="caution">
    <text evidence="6">The sequence shown here is derived from an EMBL/GenBank/DDBJ whole genome shotgun (WGS) entry which is preliminary data.</text>
</comment>
<dbReference type="Pfam" id="PF07992">
    <property type="entry name" value="Pyr_redox_2"/>
    <property type="match status" value="1"/>
</dbReference>
<keyword evidence="2" id="KW-0285">Flavoprotein</keyword>
<dbReference type="RefSeq" id="WP_179721010.1">
    <property type="nucleotide sequence ID" value="NZ_JACBZT010000001.1"/>
</dbReference>
<dbReference type="Proteomes" id="UP000541969">
    <property type="component" value="Unassembled WGS sequence"/>
</dbReference>
<feature type="domain" description="FAD/NAD(P)-binding" evidence="5">
    <location>
        <begin position="12"/>
        <end position="124"/>
    </location>
</feature>
<accession>A0A853CQG2</accession>
<comment type="cofactor">
    <cofactor evidence="1">
        <name>FAD</name>
        <dbReference type="ChEBI" id="CHEBI:57692"/>
    </cofactor>
</comment>
<evidence type="ECO:0000256" key="4">
    <source>
        <dbReference type="ARBA" id="ARBA00023002"/>
    </source>
</evidence>
<dbReference type="GO" id="GO:0008115">
    <property type="term" value="F:sarcosine oxidase activity"/>
    <property type="evidence" value="ECO:0007669"/>
    <property type="project" value="TreeGrafter"/>
</dbReference>
<dbReference type="EMBL" id="JACBZT010000001">
    <property type="protein sequence ID" value="NYJ08428.1"/>
    <property type="molecule type" value="Genomic_DNA"/>
</dbReference>
<name>A0A853CQG2_9ACTN</name>
<protein>
    <submittedName>
        <fullName evidence="6">Glycine/D-amino acid oxidase-like deaminating enzyme</fullName>
    </submittedName>
</protein>